<sequence length="53" mass="6074">MSHEQRTTRGLGSTETHVIEQCAPGLYGQRQKIRTLAFGCPDAQRLIRRMSMR</sequence>
<evidence type="ECO:0000313" key="1">
    <source>
        <dbReference type="EMBL" id="OXC74584.1"/>
    </source>
</evidence>
<gene>
    <name evidence="1" type="ORF">BSU04_31200</name>
</gene>
<organism evidence="1">
    <name type="scientific">Caballeronia sordidicola</name>
    <name type="common">Burkholderia sordidicola</name>
    <dbReference type="NCBI Taxonomy" id="196367"/>
    <lineage>
        <taxon>Bacteria</taxon>
        <taxon>Pseudomonadati</taxon>
        <taxon>Pseudomonadota</taxon>
        <taxon>Betaproteobacteria</taxon>
        <taxon>Burkholderiales</taxon>
        <taxon>Burkholderiaceae</taxon>
        <taxon>Caballeronia</taxon>
    </lineage>
</organism>
<dbReference type="AlphaFoldDB" id="A0A226WTR5"/>
<name>A0A226WTR5_CABSO</name>
<proteinExistence type="predicted"/>
<protein>
    <submittedName>
        <fullName evidence="1">Uncharacterized protein</fullName>
    </submittedName>
</protein>
<accession>A0A226WTR5</accession>
<dbReference type="EMBL" id="MTHB01000208">
    <property type="protein sequence ID" value="OXC74584.1"/>
    <property type="molecule type" value="Genomic_DNA"/>
</dbReference>
<reference evidence="1" key="1">
    <citation type="submission" date="2017-01" db="EMBL/GenBank/DDBJ databases">
        <authorList>
            <person name="Mah S.A."/>
            <person name="Swanson W.J."/>
            <person name="Moy G.W."/>
            <person name="Vacquier V.D."/>
        </authorList>
    </citation>
    <scope>NUCLEOTIDE SEQUENCE</scope>
    <source>
        <strain evidence="1">PAMC 26633</strain>
    </source>
</reference>
<dbReference type="Proteomes" id="UP000214720">
    <property type="component" value="Unassembled WGS sequence"/>
</dbReference>
<comment type="caution">
    <text evidence="1">The sequence shown here is derived from an EMBL/GenBank/DDBJ whole genome shotgun (WGS) entry which is preliminary data.</text>
</comment>